<dbReference type="InterPro" id="IPR011719">
    <property type="entry name" value="CHP02058"/>
</dbReference>
<comment type="caution">
    <text evidence="3">The sequence shown here is derived from an EMBL/GenBank/DDBJ whole genome shotgun (WGS) entry which is preliminary data.</text>
</comment>
<keyword evidence="1" id="KW-0547">Nucleotide-binding</keyword>
<organism evidence="3 4">
    <name type="scientific">Siculibacillus lacustris</name>
    <dbReference type="NCBI Taxonomy" id="1549641"/>
    <lineage>
        <taxon>Bacteria</taxon>
        <taxon>Pseudomonadati</taxon>
        <taxon>Pseudomonadota</taxon>
        <taxon>Alphaproteobacteria</taxon>
        <taxon>Hyphomicrobiales</taxon>
        <taxon>Ancalomicrobiaceae</taxon>
        <taxon>Siculibacillus</taxon>
    </lineage>
</organism>
<protein>
    <submittedName>
        <fullName evidence="3">Uncharacterized protein</fullName>
    </submittedName>
</protein>
<reference evidence="3 4" key="1">
    <citation type="submission" date="2019-02" db="EMBL/GenBank/DDBJ databases">
        <title>Siculibacillus lacustris gen. nov., sp. nov., a new rosette-forming bacterium isolated from a freshwater crater lake (Lake St. Ana, Romania).</title>
        <authorList>
            <person name="Felfoldi T."/>
            <person name="Marton Z."/>
            <person name="Szabo A."/>
            <person name="Mentes A."/>
            <person name="Boka K."/>
            <person name="Marialigeti K."/>
            <person name="Mathe I."/>
            <person name="Koncz M."/>
            <person name="Schumann P."/>
            <person name="Toth E."/>
        </authorList>
    </citation>
    <scope>NUCLEOTIDE SEQUENCE [LARGE SCALE GENOMIC DNA]</scope>
    <source>
        <strain evidence="3 4">SA-279</strain>
    </source>
</reference>
<dbReference type="OrthoDB" id="6165729at2"/>
<name>A0A4Q9VE47_9HYPH</name>
<dbReference type="EMBL" id="SJFN01000068">
    <property type="protein sequence ID" value="TBW32175.1"/>
    <property type="molecule type" value="Genomic_DNA"/>
</dbReference>
<evidence type="ECO:0000256" key="2">
    <source>
        <dbReference type="ARBA" id="ARBA00023134"/>
    </source>
</evidence>
<gene>
    <name evidence="3" type="ORF">EYW49_22510</name>
</gene>
<dbReference type="NCBIfam" id="TIGR02058">
    <property type="entry name" value="lin0512_fam"/>
    <property type="match status" value="1"/>
</dbReference>
<dbReference type="InterPro" id="IPR037103">
    <property type="entry name" value="Tubulin/FtsZ-like_C"/>
</dbReference>
<keyword evidence="4" id="KW-1185">Reference proteome</keyword>
<dbReference type="PANTHER" id="PTHR34784:SF1">
    <property type="entry name" value="50S RIBOSOMAL PROTEIN L34"/>
    <property type="match status" value="1"/>
</dbReference>
<dbReference type="GO" id="GO:0005525">
    <property type="term" value="F:GTP binding"/>
    <property type="evidence" value="ECO:0007669"/>
    <property type="project" value="UniProtKB-KW"/>
</dbReference>
<evidence type="ECO:0000313" key="4">
    <source>
        <dbReference type="Proteomes" id="UP000292781"/>
    </source>
</evidence>
<dbReference type="RefSeq" id="WP_131311958.1">
    <property type="nucleotide sequence ID" value="NZ_SJFN01000068.1"/>
</dbReference>
<sequence>MRRYVVELGTGIDLHGADVTKAATRAVRDAISRSCLCGLFEIAGLADPDEMHVRVHVACPFPDRLDATAVGAEVPFGRVTVDVTDGGMVTRGLHVDRLGAGDRIVVALAAVTVSIA</sequence>
<evidence type="ECO:0000313" key="3">
    <source>
        <dbReference type="EMBL" id="TBW32175.1"/>
    </source>
</evidence>
<dbReference type="AlphaFoldDB" id="A0A4Q9VE47"/>
<dbReference type="Proteomes" id="UP000292781">
    <property type="component" value="Unassembled WGS sequence"/>
</dbReference>
<evidence type="ECO:0000256" key="1">
    <source>
        <dbReference type="ARBA" id="ARBA00022741"/>
    </source>
</evidence>
<dbReference type="Gene3D" id="3.30.1330.20">
    <property type="entry name" value="Tubulin/FtsZ, C-terminal domain"/>
    <property type="match status" value="1"/>
</dbReference>
<accession>A0A4Q9VE47</accession>
<dbReference type="Pfam" id="PF09585">
    <property type="entry name" value="Lin0512_fam"/>
    <property type="match status" value="1"/>
</dbReference>
<dbReference type="PANTHER" id="PTHR34784">
    <property type="entry name" value="50S RIBOSOMAL PROTEIN L34"/>
    <property type="match status" value="1"/>
</dbReference>
<keyword evidence="2" id="KW-0342">GTP-binding</keyword>
<proteinExistence type="predicted"/>